<accession>A0A0F9D593</accession>
<name>A0A0F9D593_9ZZZZ</name>
<evidence type="ECO:0000256" key="1">
    <source>
        <dbReference type="SAM" id="MobiDB-lite"/>
    </source>
</evidence>
<feature type="region of interest" description="Disordered" evidence="1">
    <location>
        <begin position="23"/>
        <end position="48"/>
    </location>
</feature>
<organism evidence="2">
    <name type="scientific">marine sediment metagenome</name>
    <dbReference type="NCBI Taxonomy" id="412755"/>
    <lineage>
        <taxon>unclassified sequences</taxon>
        <taxon>metagenomes</taxon>
        <taxon>ecological metagenomes</taxon>
    </lineage>
</organism>
<comment type="caution">
    <text evidence="2">The sequence shown here is derived from an EMBL/GenBank/DDBJ whole genome shotgun (WGS) entry which is preliminary data.</text>
</comment>
<dbReference type="SUPFAM" id="SSF53738">
    <property type="entry name" value="Phosphoglucomutase, first 3 domains"/>
    <property type="match status" value="1"/>
</dbReference>
<dbReference type="GO" id="GO:0016868">
    <property type="term" value="F:intramolecular phosphotransferase activity"/>
    <property type="evidence" value="ECO:0007669"/>
    <property type="project" value="InterPro"/>
</dbReference>
<dbReference type="InterPro" id="IPR016055">
    <property type="entry name" value="A-D-PHexomutase_a/b/a-I/II/III"/>
</dbReference>
<evidence type="ECO:0000313" key="2">
    <source>
        <dbReference type="EMBL" id="KKL48856.1"/>
    </source>
</evidence>
<sequence>MFVVTAVPRKAFRGLSGSVIRQGRPLFDSTSPRRPPSTQPPDRLGRARRLEDAEGRYIEFAKNTFPKGLRLDGLKVVVDCAHGATYK</sequence>
<reference evidence="2" key="1">
    <citation type="journal article" date="2015" name="Nature">
        <title>Complex archaea that bridge the gap between prokaryotes and eukaryotes.</title>
        <authorList>
            <person name="Spang A."/>
            <person name="Saw J.H."/>
            <person name="Jorgensen S.L."/>
            <person name="Zaremba-Niedzwiedzka K."/>
            <person name="Martijn J."/>
            <person name="Lind A.E."/>
            <person name="van Eijk R."/>
            <person name="Schleper C."/>
            <person name="Guy L."/>
            <person name="Ettema T.J."/>
        </authorList>
    </citation>
    <scope>NUCLEOTIDE SEQUENCE</scope>
</reference>
<dbReference type="GO" id="GO:0005975">
    <property type="term" value="P:carbohydrate metabolic process"/>
    <property type="evidence" value="ECO:0007669"/>
    <property type="project" value="InterPro"/>
</dbReference>
<proteinExistence type="predicted"/>
<protein>
    <submittedName>
        <fullName evidence="2">Uncharacterized protein</fullName>
    </submittedName>
</protein>
<dbReference type="AlphaFoldDB" id="A0A0F9D593"/>
<feature type="non-terminal residue" evidence="2">
    <location>
        <position position="87"/>
    </location>
</feature>
<dbReference type="EMBL" id="LAZR01033170">
    <property type="protein sequence ID" value="KKL48856.1"/>
    <property type="molecule type" value="Genomic_DNA"/>
</dbReference>
<gene>
    <name evidence="2" type="ORF">LCGC14_2321320</name>
</gene>